<feature type="non-terminal residue" evidence="1">
    <location>
        <position position="114"/>
    </location>
</feature>
<sequence>MERETLPPEELVLVCAVDGRHILTQAQLFFALHALHMPQKIVRVVRISASWTFLYWQRFPAARLQKHLLPELEEERLMEACFEKAEIDKVHRRDLKILMGDNSKVGKDNTGKEL</sequence>
<accession>A0A553N4E8</accession>
<organism evidence="1 2">
    <name type="scientific">Danionella cerebrum</name>
    <dbReference type="NCBI Taxonomy" id="2873325"/>
    <lineage>
        <taxon>Eukaryota</taxon>
        <taxon>Metazoa</taxon>
        <taxon>Chordata</taxon>
        <taxon>Craniata</taxon>
        <taxon>Vertebrata</taxon>
        <taxon>Euteleostomi</taxon>
        <taxon>Actinopterygii</taxon>
        <taxon>Neopterygii</taxon>
        <taxon>Teleostei</taxon>
        <taxon>Ostariophysi</taxon>
        <taxon>Cypriniformes</taxon>
        <taxon>Danionidae</taxon>
        <taxon>Danioninae</taxon>
        <taxon>Danionella</taxon>
    </lineage>
</organism>
<protein>
    <submittedName>
        <fullName evidence="1">Uncharacterized protein</fullName>
    </submittedName>
</protein>
<evidence type="ECO:0000313" key="2">
    <source>
        <dbReference type="Proteomes" id="UP000316079"/>
    </source>
</evidence>
<dbReference type="EMBL" id="SRMA01027061">
    <property type="protein sequence ID" value="TRY60298.1"/>
    <property type="molecule type" value="Genomic_DNA"/>
</dbReference>
<keyword evidence="2" id="KW-1185">Reference proteome</keyword>
<dbReference type="Proteomes" id="UP000316079">
    <property type="component" value="Unassembled WGS sequence"/>
</dbReference>
<dbReference type="AlphaFoldDB" id="A0A553N4E8"/>
<comment type="caution">
    <text evidence="1">The sequence shown here is derived from an EMBL/GenBank/DDBJ whole genome shotgun (WGS) entry which is preliminary data.</text>
</comment>
<dbReference type="OrthoDB" id="2113294at2759"/>
<proteinExistence type="predicted"/>
<name>A0A553N4E8_9TELE</name>
<evidence type="ECO:0000313" key="1">
    <source>
        <dbReference type="EMBL" id="TRY60298.1"/>
    </source>
</evidence>
<reference evidence="1 2" key="1">
    <citation type="journal article" date="2019" name="Sci. Data">
        <title>Hybrid genome assembly and annotation of Danionella translucida.</title>
        <authorList>
            <person name="Kadobianskyi M."/>
            <person name="Schulze L."/>
            <person name="Schuelke M."/>
            <person name="Judkewitz B."/>
        </authorList>
    </citation>
    <scope>NUCLEOTIDE SEQUENCE [LARGE SCALE GENOMIC DNA]</scope>
    <source>
        <strain evidence="1 2">Bolton</strain>
    </source>
</reference>
<gene>
    <name evidence="1" type="ORF">DNTS_029273</name>
</gene>